<sequence length="312" mass="31652">MAAPAPVSQAVLALGRLMPAGDVVTLAPPYGASDARIARLLVAEGDRVAAGAVIAELDSLPQLEALRDSAAATVRARAAALAQTRVEITSGAAQARAARDAAAAARDLARSELDRIAGLARRGVATPAQLDAARTAATEADRAHDRAEAALSRYAGLETGEQADILLAESNLAVARADLARARVVAPGPGQVLQLLARPGEKPGTAGVATFGDTRAMQAEIEVYQTDVARLAPGQAVRLSAPALGPAPLDGQVIRIGLQVGRQSLVAEEPAAHTDARVVKVVVALTPEASTRAAGFTGLEVVARILVAGEGA</sequence>
<organism evidence="1 2">
    <name type="scientific">Phaeovulum vinaykumarii</name>
    <dbReference type="NCBI Taxonomy" id="407234"/>
    <lineage>
        <taxon>Bacteria</taxon>
        <taxon>Pseudomonadati</taxon>
        <taxon>Pseudomonadota</taxon>
        <taxon>Alphaproteobacteria</taxon>
        <taxon>Rhodobacterales</taxon>
        <taxon>Paracoccaceae</taxon>
        <taxon>Phaeovulum</taxon>
    </lineage>
</organism>
<dbReference type="GO" id="GO:0015562">
    <property type="term" value="F:efflux transmembrane transporter activity"/>
    <property type="evidence" value="ECO:0007669"/>
    <property type="project" value="TreeGrafter"/>
</dbReference>
<dbReference type="PANTHER" id="PTHR30469:SF15">
    <property type="entry name" value="HLYD FAMILY OF SECRETION PROTEINS"/>
    <property type="match status" value="1"/>
</dbReference>
<dbReference type="NCBIfam" id="TIGR02971">
    <property type="entry name" value="heterocyst_DevB"/>
    <property type="match status" value="1"/>
</dbReference>
<dbReference type="InterPro" id="IPR014315">
    <property type="entry name" value="ABC_heterocyst_DevB"/>
</dbReference>
<evidence type="ECO:0000313" key="1">
    <source>
        <dbReference type="EMBL" id="SIS67799.1"/>
    </source>
</evidence>
<dbReference type="STRING" id="407234.SAMN05421795_102441"/>
<gene>
    <name evidence="1" type="ORF">SAMN05421795_102441</name>
</gene>
<keyword evidence="2" id="KW-1185">Reference proteome</keyword>
<dbReference type="Proteomes" id="UP000186098">
    <property type="component" value="Unassembled WGS sequence"/>
</dbReference>
<dbReference type="AlphaFoldDB" id="A0A1N7L1S7"/>
<proteinExistence type="predicted"/>
<dbReference type="GO" id="GO:1990281">
    <property type="term" value="C:efflux pump complex"/>
    <property type="evidence" value="ECO:0007669"/>
    <property type="project" value="TreeGrafter"/>
</dbReference>
<accession>A0A1N7L1S7</accession>
<evidence type="ECO:0000313" key="2">
    <source>
        <dbReference type="Proteomes" id="UP000186098"/>
    </source>
</evidence>
<name>A0A1N7L1S7_9RHOB</name>
<dbReference type="PANTHER" id="PTHR30469">
    <property type="entry name" value="MULTIDRUG RESISTANCE PROTEIN MDTA"/>
    <property type="match status" value="1"/>
</dbReference>
<dbReference type="RefSeq" id="WP_076364219.1">
    <property type="nucleotide sequence ID" value="NZ_FTOM01000002.1"/>
</dbReference>
<dbReference type="EMBL" id="FTOM01000002">
    <property type="protein sequence ID" value="SIS67799.1"/>
    <property type="molecule type" value="Genomic_DNA"/>
</dbReference>
<dbReference type="Gene3D" id="2.40.30.170">
    <property type="match status" value="1"/>
</dbReference>
<dbReference type="Gene3D" id="2.40.50.100">
    <property type="match status" value="1"/>
</dbReference>
<reference evidence="2" key="1">
    <citation type="submission" date="2017-01" db="EMBL/GenBank/DDBJ databases">
        <authorList>
            <person name="Varghese N."/>
            <person name="Submissions S."/>
        </authorList>
    </citation>
    <scope>NUCLEOTIDE SEQUENCE [LARGE SCALE GENOMIC DNA]</scope>
    <source>
        <strain evidence="2">DSM 18714</strain>
    </source>
</reference>
<protein>
    <submittedName>
        <fullName evidence="1">HlyD family secretion protein</fullName>
    </submittedName>
</protein>